<dbReference type="EMBL" id="CAIIXF020000005">
    <property type="protein sequence ID" value="CAH1784769.1"/>
    <property type="molecule type" value="Genomic_DNA"/>
</dbReference>
<name>A0A8S4NXH2_OWEFU</name>
<dbReference type="InterPro" id="IPR035423">
    <property type="entry name" value="M60-like_N"/>
</dbReference>
<dbReference type="InterPro" id="IPR031161">
    <property type="entry name" value="Peptidase_M60_dom"/>
</dbReference>
<proteinExistence type="predicted"/>
<dbReference type="Pfam" id="PF13402">
    <property type="entry name" value="Peptidase_M60"/>
    <property type="match status" value="1"/>
</dbReference>
<dbReference type="Gene3D" id="3.40.390.80">
    <property type="entry name" value="Peptidase M60, enhancin-like domain 2"/>
    <property type="match status" value="1"/>
</dbReference>
<dbReference type="InterPro" id="IPR051244">
    <property type="entry name" value="TCAF"/>
</dbReference>
<accession>A0A8S4NXH2</accession>
<evidence type="ECO:0000313" key="2">
    <source>
        <dbReference type="EMBL" id="CAH1784769.1"/>
    </source>
</evidence>
<dbReference type="AlphaFoldDB" id="A0A8S4NXH2"/>
<gene>
    <name evidence="2" type="ORF">OFUS_LOCUS10907</name>
</gene>
<dbReference type="Pfam" id="PF17291">
    <property type="entry name" value="M60-like_N"/>
    <property type="match status" value="1"/>
</dbReference>
<sequence>MDKMNMWRAKSAVDSILSKIESINFGDGIPGSIVVYGETAAPVLTSTKHGQVVIAAAQYGKGKVVVLGHDLFILEFKKGSKKYMELFENIKAWVSNRECDKTPLFIDDVKTIDEIYDCQVVMAKTCEDKSQQFLDDLSELIYNKGLGLICGVTPWGWQQLNSNKPIEEMQISGLLAKVGVCFTEEFVNTVNGYLYTQDNKPETGNLGEILRNPPQDISKALGTICYVSHLTPGVYETLKPHVKAFMELYPVGSVYPSEKDPLSFEKNQLEFTMQDLFYNQRDLAEGIKAPGIDNFPGDFDVTPPLIQLPIELIFKSKFEEWHSTGYYLPAGKVIYISVNQGEPDDWMIQIGCHSDDLSRLDSLKRWPRIVTSKQLQTHLSFVSPYGGLVYFRNTKAPSLLSVCIHNVIPAPYFDLTNPSRGLDAWRVQRYAPGLWAEIAGRNIIITLPAAAVGEIDDPTEVIQMWDKVVQLHHELRSTDATSQRRERFVTDVQIAAGYMHSGYPIMMHMDVSDSGKFYIFVESSGS</sequence>
<protein>
    <recommendedName>
        <fullName evidence="1">Peptidase M60 domain-containing protein</fullName>
    </recommendedName>
</protein>
<dbReference type="PANTHER" id="PTHR15730">
    <property type="entry name" value="EXPERIMENTAL AUTOIMMUNE PROSTATITIS ANTIGEN 2-RELATED"/>
    <property type="match status" value="1"/>
</dbReference>
<evidence type="ECO:0000259" key="1">
    <source>
        <dbReference type="PROSITE" id="PS51723"/>
    </source>
</evidence>
<feature type="domain" description="Peptidase M60" evidence="1">
    <location>
        <begin position="319"/>
        <end position="526"/>
    </location>
</feature>
<reference evidence="2" key="1">
    <citation type="submission" date="2022-03" db="EMBL/GenBank/DDBJ databases">
        <authorList>
            <person name="Martin C."/>
        </authorList>
    </citation>
    <scope>NUCLEOTIDE SEQUENCE</scope>
</reference>
<dbReference type="Gene3D" id="2.60.120.1250">
    <property type="entry name" value="Peptidase M60, enhancin-like domain 1"/>
    <property type="match status" value="1"/>
</dbReference>
<dbReference type="SMART" id="SM01276">
    <property type="entry name" value="M60-like"/>
    <property type="match status" value="1"/>
</dbReference>
<keyword evidence="3" id="KW-1185">Reference proteome</keyword>
<dbReference type="OrthoDB" id="6052598at2759"/>
<dbReference type="PANTHER" id="PTHR15730:SF5">
    <property type="entry name" value="SI:CH211-210B2.2-RELATED"/>
    <property type="match status" value="1"/>
</dbReference>
<evidence type="ECO:0000313" key="3">
    <source>
        <dbReference type="Proteomes" id="UP000749559"/>
    </source>
</evidence>
<organism evidence="2 3">
    <name type="scientific">Owenia fusiformis</name>
    <name type="common">Polychaete worm</name>
    <dbReference type="NCBI Taxonomy" id="6347"/>
    <lineage>
        <taxon>Eukaryota</taxon>
        <taxon>Metazoa</taxon>
        <taxon>Spiralia</taxon>
        <taxon>Lophotrochozoa</taxon>
        <taxon>Annelida</taxon>
        <taxon>Polychaeta</taxon>
        <taxon>Sedentaria</taxon>
        <taxon>Canalipalpata</taxon>
        <taxon>Sabellida</taxon>
        <taxon>Oweniida</taxon>
        <taxon>Oweniidae</taxon>
        <taxon>Owenia</taxon>
    </lineage>
</organism>
<comment type="caution">
    <text evidence="2">The sequence shown here is derived from an EMBL/GenBank/DDBJ whole genome shotgun (WGS) entry which is preliminary data.</text>
</comment>
<dbReference type="Proteomes" id="UP000749559">
    <property type="component" value="Unassembled WGS sequence"/>
</dbReference>
<dbReference type="PROSITE" id="PS51723">
    <property type="entry name" value="PEPTIDASE_M60"/>
    <property type="match status" value="1"/>
</dbReference>